<reference evidence="1 2" key="1">
    <citation type="journal article" date="2003" name="Nature">
        <title>The genome sequence of the filamentous fungus Neurospora crassa.</title>
        <authorList>
            <person name="Galagan J.E."/>
            <person name="Calvo S.E."/>
            <person name="Borkovich K.A."/>
            <person name="Selker E.U."/>
            <person name="Read N.D."/>
            <person name="Jaffe D."/>
            <person name="FitzHugh W."/>
            <person name="Ma L.J."/>
            <person name="Smirnov S."/>
            <person name="Purcell S."/>
            <person name="Rehman B."/>
            <person name="Elkins T."/>
            <person name="Engels R."/>
            <person name="Wang S."/>
            <person name="Nielsen C.B."/>
            <person name="Butler J."/>
            <person name="Endrizzi M."/>
            <person name="Qui D."/>
            <person name="Ianakiev P."/>
            <person name="Bell-Pedersen D."/>
            <person name="Nelson M.A."/>
            <person name="Werner-Washburne M."/>
            <person name="Selitrennikoff C.P."/>
            <person name="Kinsey J.A."/>
            <person name="Braun E.L."/>
            <person name="Zelter A."/>
            <person name="Schulte U."/>
            <person name="Kothe G.O."/>
            <person name="Jedd G."/>
            <person name="Mewes W."/>
            <person name="Staben C."/>
            <person name="Marcotte E."/>
            <person name="Greenberg D."/>
            <person name="Roy A."/>
            <person name="Foley K."/>
            <person name="Naylor J."/>
            <person name="Stange-Thomann N."/>
            <person name="Barrett R."/>
            <person name="Gnerre S."/>
            <person name="Kamal M."/>
            <person name="Kamvysselis M."/>
            <person name="Mauceli E."/>
            <person name="Bielke C."/>
            <person name="Rudd S."/>
            <person name="Frishman D."/>
            <person name="Krystofova S."/>
            <person name="Rasmussen C."/>
            <person name="Metzenberg R.L."/>
            <person name="Perkins D.D."/>
            <person name="Kroken S."/>
            <person name="Cogoni C."/>
            <person name="Macino G."/>
            <person name="Catcheside D."/>
            <person name="Li W."/>
            <person name="Pratt R.J."/>
            <person name="Osmani S.A."/>
            <person name="DeSouza C.P."/>
            <person name="Glass L."/>
            <person name="Orbach M.J."/>
            <person name="Berglund J.A."/>
            <person name="Voelker R."/>
            <person name="Yarden O."/>
            <person name="Plamann M."/>
            <person name="Seiler S."/>
            <person name="Dunlap J."/>
            <person name="Radford A."/>
            <person name="Aramayo R."/>
            <person name="Natvig D.O."/>
            <person name="Alex L.A."/>
            <person name="Mannhaupt G."/>
            <person name="Ebbole D.J."/>
            <person name="Freitag M."/>
            <person name="Paulsen I."/>
            <person name="Sachs M.S."/>
            <person name="Lander E.S."/>
            <person name="Nusbaum C."/>
            <person name="Birren B."/>
        </authorList>
    </citation>
    <scope>NUCLEOTIDE SEQUENCE [LARGE SCALE GENOMIC DNA]</scope>
    <source>
        <strain evidence="2">ATCC 24698 / 74-OR23-1A / CBS 708.71 / DSM 1257 / FGSC 987</strain>
    </source>
</reference>
<organism evidence="1 2">
    <name type="scientific">Neurospora crassa (strain ATCC 24698 / 74-OR23-1A / CBS 708.71 / DSM 1257 / FGSC 987)</name>
    <dbReference type="NCBI Taxonomy" id="367110"/>
    <lineage>
        <taxon>Eukaryota</taxon>
        <taxon>Fungi</taxon>
        <taxon>Dikarya</taxon>
        <taxon>Ascomycota</taxon>
        <taxon>Pezizomycotina</taxon>
        <taxon>Sordariomycetes</taxon>
        <taxon>Sordariomycetidae</taxon>
        <taxon>Sordariales</taxon>
        <taxon>Sordariaceae</taxon>
        <taxon>Neurospora</taxon>
    </lineage>
</organism>
<dbReference type="VEuPathDB" id="FungiDB:NCU00807"/>
<accession>Q7SEC7</accession>
<proteinExistence type="predicted"/>
<evidence type="ECO:0000313" key="2">
    <source>
        <dbReference type="Proteomes" id="UP000001805"/>
    </source>
</evidence>
<sequence length="122" mass="13847">MFTYQHRQPEALSGLSSVATAHHHKPGTSSNVGLTNWVSWYYTRRIEGGHGQYRESYIVIKVRLCAAETETLVLSIAGEKRLPKIAQVMSSEIFDTVLEGLDKCQSYDYWKLRIDNALRTIG</sequence>
<dbReference type="InParanoid" id="Q7SEC7"/>
<dbReference type="RefSeq" id="XP_964350.1">
    <property type="nucleotide sequence ID" value="XM_959257.1"/>
</dbReference>
<dbReference type="GeneID" id="3880518"/>
<dbReference type="EMBL" id="CM002236">
    <property type="protein sequence ID" value="EAA35114.1"/>
    <property type="molecule type" value="Genomic_DNA"/>
</dbReference>
<dbReference type="AlphaFoldDB" id="Q7SEC7"/>
<dbReference type="Proteomes" id="UP000001805">
    <property type="component" value="Chromosome 1, Linkage Group I"/>
</dbReference>
<dbReference type="STRING" id="367110.Q7SEC7"/>
<keyword evidence="2" id="KW-1185">Reference proteome</keyword>
<dbReference type="PaxDb" id="5141-EFNCRP00000000600"/>
<dbReference type="KEGG" id="ncr:NCU00807"/>
<protein>
    <submittedName>
        <fullName evidence="1">Uncharacterized protein</fullName>
    </submittedName>
</protein>
<name>Q7SEC7_NEUCR</name>
<evidence type="ECO:0000313" key="1">
    <source>
        <dbReference type="EMBL" id="EAA35114.1"/>
    </source>
</evidence>
<gene>
    <name evidence="1" type="ORF">NCU00807</name>
</gene>
<dbReference type="HOGENOM" id="CLU_2027337_0_0_1"/>